<comment type="caution">
    <text evidence="2">The sequence shown here is derived from an EMBL/GenBank/DDBJ whole genome shotgun (WGS) entry which is preliminary data.</text>
</comment>
<keyword evidence="3" id="KW-1185">Reference proteome</keyword>
<sequence>MTASPSLLVMCAPFLYPRPPPPPSNTTRRTCGDSARLSYVQPAPPHPRALRDRLSRPATRAVVSPTCFVTAMYRLPPPSRESSPSPCPSGRRARTAPVPSARPLHPLRAVTWPCPAPAPLSSTSHHLLCIALAVHCRLRTSLVLPCTNAIIAAPDLSTATLASRTPSLPASLPALPPSFDSRPQPLPALRGLASAEGSTHGSENEFHDECAGTSNIHWQLARAPNVQPAHASRIQLTRSS</sequence>
<dbReference type="EMBL" id="JADCUA010000032">
    <property type="protein sequence ID" value="KAH9830314.1"/>
    <property type="molecule type" value="Genomic_DNA"/>
</dbReference>
<feature type="compositionally biased region" description="Low complexity" evidence="1">
    <location>
        <begin position="80"/>
        <end position="90"/>
    </location>
</feature>
<reference evidence="2 3" key="1">
    <citation type="journal article" date="2021" name="Environ. Microbiol.">
        <title>Gene family expansions and transcriptome signatures uncover fungal adaptations to wood decay.</title>
        <authorList>
            <person name="Hage H."/>
            <person name="Miyauchi S."/>
            <person name="Viragh M."/>
            <person name="Drula E."/>
            <person name="Min B."/>
            <person name="Chaduli D."/>
            <person name="Navarro D."/>
            <person name="Favel A."/>
            <person name="Norest M."/>
            <person name="Lesage-Meessen L."/>
            <person name="Balint B."/>
            <person name="Merenyi Z."/>
            <person name="de Eugenio L."/>
            <person name="Morin E."/>
            <person name="Martinez A.T."/>
            <person name="Baldrian P."/>
            <person name="Stursova M."/>
            <person name="Martinez M.J."/>
            <person name="Novotny C."/>
            <person name="Magnuson J.K."/>
            <person name="Spatafora J.W."/>
            <person name="Maurice S."/>
            <person name="Pangilinan J."/>
            <person name="Andreopoulos W."/>
            <person name="LaButti K."/>
            <person name="Hundley H."/>
            <person name="Na H."/>
            <person name="Kuo A."/>
            <person name="Barry K."/>
            <person name="Lipzen A."/>
            <person name="Henrissat B."/>
            <person name="Riley R."/>
            <person name="Ahrendt S."/>
            <person name="Nagy L.G."/>
            <person name="Grigoriev I.V."/>
            <person name="Martin F."/>
            <person name="Rosso M.N."/>
        </authorList>
    </citation>
    <scope>NUCLEOTIDE SEQUENCE [LARGE SCALE GENOMIC DNA]</scope>
    <source>
        <strain evidence="2 3">CIRM-BRFM 1785</strain>
    </source>
</reference>
<evidence type="ECO:0000313" key="2">
    <source>
        <dbReference type="EMBL" id="KAH9830314.1"/>
    </source>
</evidence>
<proteinExistence type="predicted"/>
<organism evidence="2 3">
    <name type="scientific">Rhodofomes roseus</name>
    <dbReference type="NCBI Taxonomy" id="34475"/>
    <lineage>
        <taxon>Eukaryota</taxon>
        <taxon>Fungi</taxon>
        <taxon>Dikarya</taxon>
        <taxon>Basidiomycota</taxon>
        <taxon>Agaricomycotina</taxon>
        <taxon>Agaricomycetes</taxon>
        <taxon>Polyporales</taxon>
        <taxon>Rhodofomes</taxon>
    </lineage>
</organism>
<dbReference type="Proteomes" id="UP000814176">
    <property type="component" value="Unassembled WGS sequence"/>
</dbReference>
<dbReference type="RefSeq" id="XP_047773636.1">
    <property type="nucleotide sequence ID" value="XM_047928045.1"/>
</dbReference>
<gene>
    <name evidence="2" type="ORF">C8Q71DRAFT_862602</name>
</gene>
<evidence type="ECO:0000313" key="3">
    <source>
        <dbReference type="Proteomes" id="UP000814176"/>
    </source>
</evidence>
<dbReference type="GeneID" id="72008777"/>
<feature type="region of interest" description="Disordered" evidence="1">
    <location>
        <begin position="74"/>
        <end position="102"/>
    </location>
</feature>
<evidence type="ECO:0000256" key="1">
    <source>
        <dbReference type="SAM" id="MobiDB-lite"/>
    </source>
</evidence>
<name>A0ABQ8K0U7_9APHY</name>
<feature type="region of interest" description="Disordered" evidence="1">
    <location>
        <begin position="37"/>
        <end position="57"/>
    </location>
</feature>
<accession>A0ABQ8K0U7</accession>
<protein>
    <submittedName>
        <fullName evidence="2">Uncharacterized protein</fullName>
    </submittedName>
</protein>